<protein>
    <submittedName>
        <fullName evidence="7">Glycosyltransferase</fullName>
    </submittedName>
</protein>
<keyword evidence="8" id="KW-1185">Reference proteome</keyword>
<evidence type="ECO:0000256" key="2">
    <source>
        <dbReference type="ARBA" id="ARBA00022676"/>
    </source>
</evidence>
<feature type="repeat" description="TPR" evidence="4">
    <location>
        <begin position="180"/>
        <end position="213"/>
    </location>
</feature>
<dbReference type="Gene3D" id="1.25.40.10">
    <property type="entry name" value="Tetratricopeptide repeat domain"/>
    <property type="match status" value="1"/>
</dbReference>
<gene>
    <name evidence="7" type="ORF">GXW78_10135</name>
</gene>
<evidence type="ECO:0000313" key="8">
    <source>
        <dbReference type="Proteomes" id="UP000698752"/>
    </source>
</evidence>
<dbReference type="InterPro" id="IPR019734">
    <property type="entry name" value="TPR_rpt"/>
</dbReference>
<evidence type="ECO:0000256" key="3">
    <source>
        <dbReference type="ARBA" id="ARBA00022679"/>
    </source>
</evidence>
<dbReference type="Proteomes" id="UP000698752">
    <property type="component" value="Unassembled WGS sequence"/>
</dbReference>
<dbReference type="PROSITE" id="PS50005">
    <property type="entry name" value="TPR"/>
    <property type="match status" value="2"/>
</dbReference>
<name>A0ABS5EG81_9PROT</name>
<sequence length="820" mass="85905">MHGSGFCQPRDSRQNSGGGSEANASAATQPHPVQVQLLARPQDVGSITKQGWKLWSAGDQAAAIDTWQAAAVAVPRAPAPRMALAHAARAHGGPDRARALLQSVLADHPAHFQAQREMVRLLIATGDLAAARAMLAPLMIAQPGDGGLLIDYAALLRQEGDLQAAEAALGAVSADDSNLVQARLALGRLLRSRGAINEALAAFQEARTAAPDNPAALAESAQTLLDAGQAPEALAMIAESAARRSDEARFALLEAEALRHLGRRAEAAQRLEAAPSTRDVIVHRLIDRSALDRPARFLAKAQPGVAESGAALADALAGAASNEARRLLARVARQAHPLTVVGTAKLLLARWTDPELRLAAVQAAAHAYGTMGAARSALMSLDNFAAEPGMLPSALRAQLATRLGNAMLATGGRASAAEQFAKARALAPADPEANGLLGMMVAGSDQASAEGCFALLSGAQTPPRLRPWLADRAAPLLGADDPRVALVGLPVAERIGTEALLRHNIALAHGDSAGARALLAGVFAHHGVACPQPEGAPPGMAWFACPSTPPVDGPLVSVVISAHDAAPTLALALASVLDQSWRNLEVLVVDDASTDATAAIIAGFAERDQRVRPLGTPQNAGTYACRNLAIGAARGAFVTFHDADDWMHPRRIEIEMEAFSEPSVLAVNSRWFRMDAAGRVRFVPRSSPIYANPSFMLFRAEALRRLGCYDGVRASADTEMLWRARLVLGSDAIVVLPHVLTIGAARPDSLTTNSATGMDVFGFNALRVDYHEAYIRWHRVCDADGVVPYLAPGAAPPYAGSLPEALRAGVVQMLPDQSPD</sequence>
<evidence type="ECO:0000256" key="1">
    <source>
        <dbReference type="ARBA" id="ARBA00006739"/>
    </source>
</evidence>
<feature type="region of interest" description="Disordered" evidence="5">
    <location>
        <begin position="1"/>
        <end position="31"/>
    </location>
</feature>
<dbReference type="CDD" id="cd00761">
    <property type="entry name" value="Glyco_tranf_GTA_type"/>
    <property type="match status" value="1"/>
</dbReference>
<dbReference type="Pfam" id="PF00535">
    <property type="entry name" value="Glycos_transf_2"/>
    <property type="match status" value="1"/>
</dbReference>
<evidence type="ECO:0000256" key="5">
    <source>
        <dbReference type="SAM" id="MobiDB-lite"/>
    </source>
</evidence>
<dbReference type="SUPFAM" id="SSF53448">
    <property type="entry name" value="Nucleotide-diphospho-sugar transferases"/>
    <property type="match status" value="1"/>
</dbReference>
<feature type="domain" description="Glycosyltransferase 2-like" evidence="6">
    <location>
        <begin position="557"/>
        <end position="676"/>
    </location>
</feature>
<evidence type="ECO:0000313" key="7">
    <source>
        <dbReference type="EMBL" id="MBR0650020.1"/>
    </source>
</evidence>
<keyword evidence="2" id="KW-0328">Glycosyltransferase</keyword>
<dbReference type="InterPro" id="IPR001173">
    <property type="entry name" value="Glyco_trans_2-like"/>
</dbReference>
<dbReference type="PANTHER" id="PTHR43685:SF5">
    <property type="entry name" value="GLYCOSYLTRANSFERASE EPSE-RELATED"/>
    <property type="match status" value="1"/>
</dbReference>
<dbReference type="InterPro" id="IPR029044">
    <property type="entry name" value="Nucleotide-diphossugar_trans"/>
</dbReference>
<comment type="caution">
    <text evidence="7">The sequence shown here is derived from an EMBL/GenBank/DDBJ whole genome shotgun (WGS) entry which is preliminary data.</text>
</comment>
<dbReference type="InterPro" id="IPR011990">
    <property type="entry name" value="TPR-like_helical_dom_sf"/>
</dbReference>
<dbReference type="SUPFAM" id="SSF48452">
    <property type="entry name" value="TPR-like"/>
    <property type="match status" value="1"/>
</dbReference>
<reference evidence="8" key="1">
    <citation type="journal article" date="2021" name="Syst. Appl. Microbiol.">
        <title>Roseomonas hellenica sp. nov., isolated from roots of wild-growing Alkanna tinctoria.</title>
        <authorList>
            <person name="Rat A."/>
            <person name="Naranjo H.D."/>
            <person name="Lebbe L."/>
            <person name="Cnockaert M."/>
            <person name="Krigas N."/>
            <person name="Grigoriadou K."/>
            <person name="Maloupa E."/>
            <person name="Willems A."/>
        </authorList>
    </citation>
    <scope>NUCLEOTIDE SEQUENCE [LARGE SCALE GENOMIC DNA]</scope>
    <source>
        <strain evidence="8">LMG 31159</strain>
    </source>
</reference>
<comment type="similarity">
    <text evidence="1">Belongs to the glycosyltransferase 2 family.</text>
</comment>
<keyword evidence="4" id="KW-0802">TPR repeat</keyword>
<dbReference type="InterPro" id="IPR050834">
    <property type="entry name" value="Glycosyltransf_2"/>
</dbReference>
<dbReference type="EMBL" id="JAAEDI010000009">
    <property type="protein sequence ID" value="MBR0650020.1"/>
    <property type="molecule type" value="Genomic_DNA"/>
</dbReference>
<evidence type="ECO:0000259" key="6">
    <source>
        <dbReference type="Pfam" id="PF00535"/>
    </source>
</evidence>
<dbReference type="PANTHER" id="PTHR43685">
    <property type="entry name" value="GLYCOSYLTRANSFERASE"/>
    <property type="match status" value="1"/>
</dbReference>
<evidence type="ECO:0000256" key="4">
    <source>
        <dbReference type="PROSITE-ProRule" id="PRU00339"/>
    </source>
</evidence>
<organism evidence="7 8">
    <name type="scientific">Neoroseomonas terrae</name>
    <dbReference type="NCBI Taxonomy" id="424799"/>
    <lineage>
        <taxon>Bacteria</taxon>
        <taxon>Pseudomonadati</taxon>
        <taxon>Pseudomonadota</taxon>
        <taxon>Alphaproteobacteria</taxon>
        <taxon>Acetobacterales</taxon>
        <taxon>Acetobacteraceae</taxon>
        <taxon>Neoroseomonas</taxon>
    </lineage>
</organism>
<dbReference type="Pfam" id="PF14559">
    <property type="entry name" value="TPR_19"/>
    <property type="match status" value="2"/>
</dbReference>
<accession>A0ABS5EG81</accession>
<dbReference type="Gene3D" id="3.90.550.10">
    <property type="entry name" value="Spore Coat Polysaccharide Biosynthesis Protein SpsA, Chain A"/>
    <property type="match status" value="1"/>
</dbReference>
<dbReference type="RefSeq" id="WP_211868429.1">
    <property type="nucleotide sequence ID" value="NZ_JAAEDI010000009.1"/>
</dbReference>
<keyword evidence="3" id="KW-0808">Transferase</keyword>
<dbReference type="SMART" id="SM00028">
    <property type="entry name" value="TPR"/>
    <property type="match status" value="2"/>
</dbReference>
<feature type="repeat" description="TPR" evidence="4">
    <location>
        <begin position="397"/>
        <end position="430"/>
    </location>
</feature>
<proteinExistence type="inferred from homology"/>